<dbReference type="KEGG" id="mvi:X808_16570"/>
<sequence>MIMLKHKIIISLMAFSIIACSSNKPVKVVSGDNKLDYAQQKNIHISESKLANNTTTTNQNMQKPKNATALCFNGIYSTDMQNPCANQGGVKERYSYYYAD</sequence>
<keyword evidence="1" id="KW-0732">Signal</keyword>
<feature type="chain" id="PRO_5004794686" description="Lipoprotein" evidence="1">
    <location>
        <begin position="22"/>
        <end position="100"/>
    </location>
</feature>
<organism evidence="2 3">
    <name type="scientific">Mannheimia varigena USDA-ARS-USMARC-1296</name>
    <dbReference type="NCBI Taxonomy" id="1433287"/>
    <lineage>
        <taxon>Bacteria</taxon>
        <taxon>Pseudomonadati</taxon>
        <taxon>Pseudomonadota</taxon>
        <taxon>Gammaproteobacteria</taxon>
        <taxon>Pasteurellales</taxon>
        <taxon>Pasteurellaceae</taxon>
        <taxon>Mannheimia</taxon>
    </lineage>
</organism>
<gene>
    <name evidence="2" type="ORF">X808_16570</name>
</gene>
<reference evidence="2 3" key="1">
    <citation type="submission" date="2013-12" db="EMBL/GenBank/DDBJ databases">
        <title>Annotation of the Mannheimia varigena USDA-ARS-USMARC-1296 complete genome.</title>
        <authorList>
            <person name="Harhay G.P."/>
            <person name="Clawson M.L."/>
            <person name="Murray R.W."/>
            <person name="Lubbers B.V."/>
            <person name="Heaton M.P."/>
            <person name="Chitko-Mckown C.G."/>
            <person name="Harhay D.M."/>
            <person name="Smith T.P.L."/>
        </authorList>
    </citation>
    <scope>NUCLEOTIDE SEQUENCE [LARGE SCALE GENOMIC DNA]</scope>
    <source>
        <strain evidence="2 3">USDA-ARS-USMARC-1296</strain>
    </source>
</reference>
<keyword evidence="3" id="KW-1185">Reference proteome</keyword>
<dbReference type="Proteomes" id="UP000066995">
    <property type="component" value="Chromosome"/>
</dbReference>
<evidence type="ECO:0000313" key="2">
    <source>
        <dbReference type="EMBL" id="AHG76177.1"/>
    </source>
</evidence>
<evidence type="ECO:0000256" key="1">
    <source>
        <dbReference type="SAM" id="SignalP"/>
    </source>
</evidence>
<dbReference type="AlphaFoldDB" id="W0QD20"/>
<dbReference type="STRING" id="1433287.X808_16570"/>
<evidence type="ECO:0000313" key="3">
    <source>
        <dbReference type="Proteomes" id="UP000066995"/>
    </source>
</evidence>
<feature type="signal peptide" evidence="1">
    <location>
        <begin position="1"/>
        <end position="21"/>
    </location>
</feature>
<name>W0QD20_9PAST</name>
<dbReference type="PATRIC" id="fig|1433287.3.peg.1655"/>
<dbReference type="PROSITE" id="PS51257">
    <property type="entry name" value="PROKAR_LIPOPROTEIN"/>
    <property type="match status" value="1"/>
</dbReference>
<protein>
    <recommendedName>
        <fullName evidence="4">Lipoprotein</fullName>
    </recommendedName>
</protein>
<proteinExistence type="predicted"/>
<dbReference type="HOGENOM" id="CLU_2476423_0_0_6"/>
<evidence type="ECO:0008006" key="4">
    <source>
        <dbReference type="Google" id="ProtNLM"/>
    </source>
</evidence>
<accession>W0QD20</accession>
<dbReference type="EMBL" id="CP006943">
    <property type="protein sequence ID" value="AHG76177.1"/>
    <property type="molecule type" value="Genomic_DNA"/>
</dbReference>